<dbReference type="Proteomes" id="UP000004471">
    <property type="component" value="Unassembled WGS sequence"/>
</dbReference>
<proteinExistence type="predicted"/>
<dbReference type="HOGENOM" id="CLU_3386501_0_0_6"/>
<dbReference type="AlphaFoldDB" id="F3G1A2"/>
<evidence type="ECO:0000313" key="1">
    <source>
        <dbReference type="EMBL" id="EGH36244.1"/>
    </source>
</evidence>
<protein>
    <submittedName>
        <fullName evidence="1">Uncharacterized protein</fullName>
    </submittedName>
</protein>
<name>F3G1A2_PSESX</name>
<comment type="caution">
    <text evidence="1">The sequence shown here is derived from an EMBL/GenBank/DDBJ whole genome shotgun (WGS) entry which is preliminary data.</text>
</comment>
<sequence>MKGDKLQLPKQDVDELVEALKPQGKLALIDDPKS</sequence>
<dbReference type="EMBL" id="AEAH01004610">
    <property type="protein sequence ID" value="EGH36244.1"/>
    <property type="molecule type" value="Genomic_DNA"/>
</dbReference>
<organism evidence="1 2">
    <name type="scientific">Pseudomonas syringae pv. japonica str. M301072</name>
    <dbReference type="NCBI Taxonomy" id="629262"/>
    <lineage>
        <taxon>Bacteria</taxon>
        <taxon>Pseudomonadati</taxon>
        <taxon>Pseudomonadota</taxon>
        <taxon>Gammaproteobacteria</taxon>
        <taxon>Pseudomonadales</taxon>
        <taxon>Pseudomonadaceae</taxon>
        <taxon>Pseudomonas</taxon>
        <taxon>Pseudomonas syringae</taxon>
    </lineage>
</organism>
<evidence type="ECO:0000313" key="2">
    <source>
        <dbReference type="Proteomes" id="UP000004471"/>
    </source>
</evidence>
<feature type="non-terminal residue" evidence="1">
    <location>
        <position position="34"/>
    </location>
</feature>
<gene>
    <name evidence="1" type="ORF">PSYJA_47108</name>
</gene>
<reference evidence="1 2" key="1">
    <citation type="journal article" date="2011" name="PLoS Pathog.">
        <title>Dynamic evolution of pathogenicity revealed by sequencing and comparative genomics of 19 Pseudomonas syringae isolates.</title>
        <authorList>
            <person name="Baltrus D.A."/>
            <person name="Nishimura M.T."/>
            <person name="Romanchuk A."/>
            <person name="Chang J.H."/>
            <person name="Mukhtar M.S."/>
            <person name="Cherkis K."/>
            <person name="Roach J."/>
            <person name="Grant S.R."/>
            <person name="Jones C.D."/>
            <person name="Dangl J.L."/>
        </authorList>
    </citation>
    <scope>NUCLEOTIDE SEQUENCE [LARGE SCALE GENOMIC DNA]</scope>
    <source>
        <strain evidence="2">M301072PT</strain>
    </source>
</reference>
<accession>F3G1A2</accession>